<sequence>MIICRSKWSLRLIVLKRNNHRHAIIIGITLQGVGVLLDELFRTGTSSIVSYKKCIGKRRTLGLTRVGSHRVVQISAGFIIFFYILGWYFKLLRIVNYLSVPQNFSTY</sequence>
<gene>
    <name evidence="2" type="ORF">GSCOC_T00033496001</name>
</gene>
<reference evidence="3" key="1">
    <citation type="journal article" date="2014" name="Science">
        <title>The coffee genome provides insight into the convergent evolution of caffeine biosynthesis.</title>
        <authorList>
            <person name="Denoeud F."/>
            <person name="Carretero-Paulet L."/>
            <person name="Dereeper A."/>
            <person name="Droc G."/>
            <person name="Guyot R."/>
            <person name="Pietrella M."/>
            <person name="Zheng C."/>
            <person name="Alberti A."/>
            <person name="Anthony F."/>
            <person name="Aprea G."/>
            <person name="Aury J.M."/>
            <person name="Bento P."/>
            <person name="Bernard M."/>
            <person name="Bocs S."/>
            <person name="Campa C."/>
            <person name="Cenci A."/>
            <person name="Combes M.C."/>
            <person name="Crouzillat D."/>
            <person name="Da Silva C."/>
            <person name="Daddiego L."/>
            <person name="De Bellis F."/>
            <person name="Dussert S."/>
            <person name="Garsmeur O."/>
            <person name="Gayraud T."/>
            <person name="Guignon V."/>
            <person name="Jahn K."/>
            <person name="Jamilloux V."/>
            <person name="Joet T."/>
            <person name="Labadie K."/>
            <person name="Lan T."/>
            <person name="Leclercq J."/>
            <person name="Lepelley M."/>
            <person name="Leroy T."/>
            <person name="Li L.T."/>
            <person name="Librado P."/>
            <person name="Lopez L."/>
            <person name="Munoz A."/>
            <person name="Noel B."/>
            <person name="Pallavicini A."/>
            <person name="Perrotta G."/>
            <person name="Poncet V."/>
            <person name="Pot D."/>
            <person name="Priyono X."/>
            <person name="Rigoreau M."/>
            <person name="Rouard M."/>
            <person name="Rozas J."/>
            <person name="Tranchant-Dubreuil C."/>
            <person name="VanBuren R."/>
            <person name="Zhang Q."/>
            <person name="Andrade A.C."/>
            <person name="Argout X."/>
            <person name="Bertrand B."/>
            <person name="de Kochko A."/>
            <person name="Graziosi G."/>
            <person name="Henry R.J."/>
            <person name="Jayarama X."/>
            <person name="Ming R."/>
            <person name="Nagai C."/>
            <person name="Rounsley S."/>
            <person name="Sankoff D."/>
            <person name="Giuliano G."/>
            <person name="Albert V.A."/>
            <person name="Wincker P."/>
            <person name="Lashermes P."/>
        </authorList>
    </citation>
    <scope>NUCLEOTIDE SEQUENCE [LARGE SCALE GENOMIC DNA]</scope>
    <source>
        <strain evidence="3">cv. DH200-94</strain>
    </source>
</reference>
<name>A0A068USU8_COFCA</name>
<feature type="transmembrane region" description="Helical" evidence="1">
    <location>
        <begin position="71"/>
        <end position="89"/>
    </location>
</feature>
<organism evidence="2 3">
    <name type="scientific">Coffea canephora</name>
    <name type="common">Robusta coffee</name>
    <dbReference type="NCBI Taxonomy" id="49390"/>
    <lineage>
        <taxon>Eukaryota</taxon>
        <taxon>Viridiplantae</taxon>
        <taxon>Streptophyta</taxon>
        <taxon>Embryophyta</taxon>
        <taxon>Tracheophyta</taxon>
        <taxon>Spermatophyta</taxon>
        <taxon>Magnoliopsida</taxon>
        <taxon>eudicotyledons</taxon>
        <taxon>Gunneridae</taxon>
        <taxon>Pentapetalae</taxon>
        <taxon>asterids</taxon>
        <taxon>lamiids</taxon>
        <taxon>Gentianales</taxon>
        <taxon>Rubiaceae</taxon>
        <taxon>Ixoroideae</taxon>
        <taxon>Gardenieae complex</taxon>
        <taxon>Bertiereae - Coffeeae clade</taxon>
        <taxon>Coffeeae</taxon>
        <taxon>Coffea</taxon>
    </lineage>
</organism>
<dbReference type="InParanoid" id="A0A068USU8"/>
<dbReference type="AlphaFoldDB" id="A0A068USU8"/>
<protein>
    <submittedName>
        <fullName evidence="2">Uncharacterized protein</fullName>
    </submittedName>
</protein>
<evidence type="ECO:0000313" key="2">
    <source>
        <dbReference type="EMBL" id="CDP11314.1"/>
    </source>
</evidence>
<proteinExistence type="predicted"/>
<keyword evidence="3" id="KW-1185">Reference proteome</keyword>
<evidence type="ECO:0000313" key="3">
    <source>
        <dbReference type="Proteomes" id="UP000295252"/>
    </source>
</evidence>
<evidence type="ECO:0000256" key="1">
    <source>
        <dbReference type="SAM" id="Phobius"/>
    </source>
</evidence>
<keyword evidence="1" id="KW-1133">Transmembrane helix</keyword>
<dbReference type="Gramene" id="CDP11314">
    <property type="protein sequence ID" value="CDP11314"/>
    <property type="gene ID" value="GSCOC_T00033496001"/>
</dbReference>
<accession>A0A068USU8</accession>
<dbReference type="STRING" id="49390.A0A068USU8"/>
<dbReference type="Proteomes" id="UP000295252">
    <property type="component" value="Chromosome VII"/>
</dbReference>
<keyword evidence="1" id="KW-0812">Transmembrane</keyword>
<dbReference type="EMBL" id="HG739138">
    <property type="protein sequence ID" value="CDP11314.1"/>
    <property type="molecule type" value="Genomic_DNA"/>
</dbReference>
<dbReference type="PhylomeDB" id="A0A068USU8"/>
<keyword evidence="1" id="KW-0472">Membrane</keyword>